<dbReference type="Gene3D" id="3.30.470.20">
    <property type="entry name" value="ATP-grasp fold, B domain"/>
    <property type="match status" value="1"/>
</dbReference>
<dbReference type="EMBL" id="JAAAMV010000018">
    <property type="protein sequence ID" value="NBD26094.1"/>
    <property type="molecule type" value="Genomic_DNA"/>
</dbReference>
<dbReference type="SUPFAM" id="SSF56059">
    <property type="entry name" value="Glutathione synthetase ATP-binding domain-like"/>
    <property type="match status" value="1"/>
</dbReference>
<feature type="region of interest" description="Disordered" evidence="1">
    <location>
        <begin position="387"/>
        <end position="426"/>
    </location>
</feature>
<comment type="caution">
    <text evidence="2">The sequence shown here is derived from an EMBL/GenBank/DDBJ whole genome shotgun (WGS) entry which is preliminary data.</text>
</comment>
<organism evidence="2 3">
    <name type="scientific">Paenibacillus glycinis</name>
    <dbReference type="NCBI Taxonomy" id="2697035"/>
    <lineage>
        <taxon>Bacteria</taxon>
        <taxon>Bacillati</taxon>
        <taxon>Bacillota</taxon>
        <taxon>Bacilli</taxon>
        <taxon>Bacillales</taxon>
        <taxon>Paenibacillaceae</taxon>
        <taxon>Paenibacillus</taxon>
    </lineage>
</organism>
<dbReference type="Pfam" id="PF14398">
    <property type="entry name" value="ATPgrasp_YheCD"/>
    <property type="match status" value="1"/>
</dbReference>
<keyword evidence="3" id="KW-1185">Reference proteome</keyword>
<dbReference type="Proteomes" id="UP000665561">
    <property type="component" value="Unassembled WGS sequence"/>
</dbReference>
<feature type="compositionally biased region" description="Low complexity" evidence="1">
    <location>
        <begin position="392"/>
        <end position="407"/>
    </location>
</feature>
<accession>A0ABW9XTW2</accession>
<name>A0ABW9XTW2_9BACL</name>
<sequence length="426" mass="48971">MGQPVLGILTLYLNDRGLMEEKSIYARMTDAGKNLGLEIFVFTPADVNFAQNRIHAHMYDTTSKTWSRKWRSFPHMIYDRCRIQRSHRFVQLSHFRKKYGHLTFLNRVLRNKWTVYKTLSREEKFRPHLPLTRLYEGQSDLTELIRKYPLVYLKPINGTGGRGILRIEKEQSGSYLIQGRDQSRRIVSPQRVGTSGIHSRLAKWNLRENRYLVQQGIQLKLPSGRVHDYRMLVQKNGSGEWEVTGCAGRIGASGSITSNLHGGGQAVKMKTLLGDWIKNEETVTAVKRKAEELGVEIAAYLERAYGRLCELALDLAIDRKGQIFLLEVNPKPSREVFIQAGERETYRRAIIRPLEYAVWMYDQKQKREKAKTSAEFGKRFDGMRFDGTGSGDTTFDSSRFDGSSFDGQNFDGTRFEGSRHDGTRSI</sequence>
<evidence type="ECO:0000313" key="3">
    <source>
        <dbReference type="Proteomes" id="UP000665561"/>
    </source>
</evidence>
<protein>
    <submittedName>
        <fullName evidence="2">YheC/YheD family protein</fullName>
    </submittedName>
</protein>
<reference evidence="2 3" key="1">
    <citation type="submission" date="2020-01" db="EMBL/GenBank/DDBJ databases">
        <title>Paenibacillus soybeanensis sp. nov. isolated from the nodules of soybean (Glycine max(L.) Merr).</title>
        <authorList>
            <person name="Wang H."/>
        </authorList>
    </citation>
    <scope>NUCLEOTIDE SEQUENCE [LARGE SCALE GENOMIC DNA]</scope>
    <source>
        <strain evidence="2 3">T1</strain>
    </source>
</reference>
<dbReference type="RefSeq" id="WP_161744896.1">
    <property type="nucleotide sequence ID" value="NZ_JAAAMV010000018.1"/>
</dbReference>
<gene>
    <name evidence="2" type="ORF">GT019_19645</name>
</gene>
<proteinExistence type="predicted"/>
<dbReference type="InterPro" id="IPR026838">
    <property type="entry name" value="YheC/D"/>
</dbReference>
<feature type="compositionally biased region" description="Basic and acidic residues" evidence="1">
    <location>
        <begin position="413"/>
        <end position="426"/>
    </location>
</feature>
<evidence type="ECO:0000313" key="2">
    <source>
        <dbReference type="EMBL" id="NBD26094.1"/>
    </source>
</evidence>
<evidence type="ECO:0000256" key="1">
    <source>
        <dbReference type="SAM" id="MobiDB-lite"/>
    </source>
</evidence>